<organism evidence="8 9">
    <name type="scientific">Malassezia vespertilionis</name>
    <dbReference type="NCBI Taxonomy" id="2020962"/>
    <lineage>
        <taxon>Eukaryota</taxon>
        <taxon>Fungi</taxon>
        <taxon>Dikarya</taxon>
        <taxon>Basidiomycota</taxon>
        <taxon>Ustilaginomycotina</taxon>
        <taxon>Malasseziomycetes</taxon>
        <taxon>Malasseziales</taxon>
        <taxon>Malasseziaceae</taxon>
        <taxon>Malassezia</taxon>
    </lineage>
</organism>
<evidence type="ECO:0000256" key="4">
    <source>
        <dbReference type="ARBA" id="ARBA00022884"/>
    </source>
</evidence>
<dbReference type="InterPro" id="IPR003210">
    <property type="entry name" value="Signal_recog_particle_SRP14"/>
</dbReference>
<gene>
    <name evidence="8" type="ORF">MVES_002918</name>
</gene>
<dbReference type="GO" id="GO:0006614">
    <property type="term" value="P:SRP-dependent cotranslational protein targeting to membrane"/>
    <property type="evidence" value="ECO:0007669"/>
    <property type="project" value="InterPro"/>
</dbReference>
<dbReference type="AlphaFoldDB" id="A0A2N1J9J2"/>
<sequence>MRQHAIRYNDTQTAKADTCAVLFRATDGKSTGKTKVSVVIPPSEILAFQATYLPMLRTHLTEALKKRDKAKERRVDKLLTASRKRIEENNGKVKILGSKRGAGRRKRQRALHRAKRLRAARATPKT</sequence>
<comment type="subcellular location">
    <subcellularLocation>
        <location evidence="1">Cytoplasm</location>
    </subcellularLocation>
</comment>
<reference evidence="8 9" key="1">
    <citation type="submission" date="2017-10" db="EMBL/GenBank/DDBJ databases">
        <title>A novel species of cold-tolerant Malassezia isolated from bats.</title>
        <authorList>
            <person name="Lorch J.M."/>
            <person name="Palmer J.M."/>
            <person name="Vanderwolf K.J."/>
            <person name="Schmidt K.Z."/>
            <person name="Verant M.L."/>
            <person name="Weller T.J."/>
            <person name="Blehert D.S."/>
        </authorList>
    </citation>
    <scope>NUCLEOTIDE SEQUENCE [LARGE SCALE GENOMIC DNA]</scope>
    <source>
        <strain evidence="8 9">NWHC:44797-103</strain>
    </source>
</reference>
<dbReference type="Gene3D" id="3.30.720.10">
    <property type="entry name" value="Signal recognition particle alu RNA binding heterodimer, srp9/1"/>
    <property type="match status" value="1"/>
</dbReference>
<evidence type="ECO:0000313" key="8">
    <source>
        <dbReference type="EMBL" id="PKI83152.1"/>
    </source>
</evidence>
<dbReference type="EMBL" id="KZ454992">
    <property type="protein sequence ID" value="PKI83152.1"/>
    <property type="molecule type" value="Genomic_DNA"/>
</dbReference>
<comment type="similarity">
    <text evidence="2">Belongs to the SRP14 family.</text>
</comment>
<evidence type="ECO:0000256" key="2">
    <source>
        <dbReference type="ARBA" id="ARBA00010349"/>
    </source>
</evidence>
<keyword evidence="3" id="KW-0963">Cytoplasm</keyword>
<evidence type="ECO:0000256" key="3">
    <source>
        <dbReference type="ARBA" id="ARBA00022490"/>
    </source>
</evidence>
<keyword evidence="9" id="KW-1185">Reference proteome</keyword>
<dbReference type="Pfam" id="PF02290">
    <property type="entry name" value="SRP14"/>
    <property type="match status" value="1"/>
</dbReference>
<dbReference type="GO" id="GO:0030942">
    <property type="term" value="F:endoplasmic reticulum signal peptide binding"/>
    <property type="evidence" value="ECO:0007669"/>
    <property type="project" value="InterPro"/>
</dbReference>
<dbReference type="GO" id="GO:0005786">
    <property type="term" value="C:signal recognition particle, endoplasmic reticulum targeting"/>
    <property type="evidence" value="ECO:0007669"/>
    <property type="project" value="UniProtKB-KW"/>
</dbReference>
<evidence type="ECO:0000256" key="6">
    <source>
        <dbReference type="ARBA" id="ARBA00023274"/>
    </source>
</evidence>
<dbReference type="STRING" id="2020962.A0A2N1J9J2"/>
<dbReference type="Proteomes" id="UP000232875">
    <property type="component" value="Unassembled WGS sequence"/>
</dbReference>
<keyword evidence="6" id="KW-0687">Ribonucleoprotein</keyword>
<dbReference type="SUPFAM" id="SSF54762">
    <property type="entry name" value="Signal recognition particle alu RNA binding heterodimer, SRP9/14"/>
    <property type="match status" value="1"/>
</dbReference>
<evidence type="ECO:0000256" key="5">
    <source>
        <dbReference type="ARBA" id="ARBA00023135"/>
    </source>
</evidence>
<evidence type="ECO:0000256" key="1">
    <source>
        <dbReference type="ARBA" id="ARBA00004496"/>
    </source>
</evidence>
<dbReference type="GO" id="GO:0008312">
    <property type="term" value="F:7S RNA binding"/>
    <property type="evidence" value="ECO:0007669"/>
    <property type="project" value="InterPro"/>
</dbReference>
<evidence type="ECO:0000256" key="7">
    <source>
        <dbReference type="SAM" id="MobiDB-lite"/>
    </source>
</evidence>
<dbReference type="OrthoDB" id="19209at2759"/>
<keyword evidence="4" id="KW-0694">RNA-binding</keyword>
<accession>A0A2N1J9J2</accession>
<feature type="region of interest" description="Disordered" evidence="7">
    <location>
        <begin position="90"/>
        <end position="109"/>
    </location>
</feature>
<keyword evidence="5" id="KW-0733">Signal recognition particle</keyword>
<dbReference type="InterPro" id="IPR009018">
    <property type="entry name" value="Signal_recog_particle_SRP9/14"/>
</dbReference>
<name>A0A2N1J9J2_9BASI</name>
<evidence type="ECO:0000313" key="9">
    <source>
        <dbReference type="Proteomes" id="UP000232875"/>
    </source>
</evidence>
<evidence type="ECO:0008006" key="10">
    <source>
        <dbReference type="Google" id="ProtNLM"/>
    </source>
</evidence>
<protein>
    <recommendedName>
        <fullName evidence="10">Signal recognition particle 14 kDa protein</fullName>
    </recommendedName>
</protein>
<proteinExistence type="inferred from homology"/>